<reference evidence="1" key="2">
    <citation type="journal article" date="2015" name="Fish Shellfish Immunol.">
        <title>Early steps in the European eel (Anguilla anguilla)-Vibrio vulnificus interaction in the gills: Role of the RtxA13 toxin.</title>
        <authorList>
            <person name="Callol A."/>
            <person name="Pajuelo D."/>
            <person name="Ebbesson L."/>
            <person name="Teles M."/>
            <person name="MacKenzie S."/>
            <person name="Amaro C."/>
        </authorList>
    </citation>
    <scope>NUCLEOTIDE SEQUENCE</scope>
</reference>
<accession>A0A0E9SQN1</accession>
<proteinExistence type="predicted"/>
<name>A0A0E9SQN1_ANGAN</name>
<protein>
    <submittedName>
        <fullName evidence="1">Uncharacterized protein</fullName>
    </submittedName>
</protein>
<dbReference type="AlphaFoldDB" id="A0A0E9SQN1"/>
<organism evidence="1">
    <name type="scientific">Anguilla anguilla</name>
    <name type="common">European freshwater eel</name>
    <name type="synonym">Muraena anguilla</name>
    <dbReference type="NCBI Taxonomy" id="7936"/>
    <lineage>
        <taxon>Eukaryota</taxon>
        <taxon>Metazoa</taxon>
        <taxon>Chordata</taxon>
        <taxon>Craniata</taxon>
        <taxon>Vertebrata</taxon>
        <taxon>Euteleostomi</taxon>
        <taxon>Actinopterygii</taxon>
        <taxon>Neopterygii</taxon>
        <taxon>Teleostei</taxon>
        <taxon>Anguilliformes</taxon>
        <taxon>Anguillidae</taxon>
        <taxon>Anguilla</taxon>
    </lineage>
</organism>
<reference evidence="1" key="1">
    <citation type="submission" date="2014-11" db="EMBL/GenBank/DDBJ databases">
        <authorList>
            <person name="Amaro Gonzalez C."/>
        </authorList>
    </citation>
    <scope>NUCLEOTIDE SEQUENCE</scope>
</reference>
<sequence length="24" mass="2779">MRTQTIICVRRHSLQTNIFPSCSS</sequence>
<dbReference type="EMBL" id="GBXM01065774">
    <property type="protein sequence ID" value="JAH42803.1"/>
    <property type="molecule type" value="Transcribed_RNA"/>
</dbReference>
<evidence type="ECO:0000313" key="1">
    <source>
        <dbReference type="EMBL" id="JAH42803.1"/>
    </source>
</evidence>